<sequence length="142" mass="15904">MLTDAQKQIIIQELIFKTSRSGGKGGQHVNKVSSKVEIVFNVVASQAFNEDELKLLNSTLANKLDSNGSLHVVSQISRSQLVNKNTAISKLFALLDKSLVVSKTRKPTKVPFSVIQKRIDDKVVRSKQKSLRRKIDFKRNVD</sequence>
<organism evidence="3 4">
    <name type="scientific">Pedobacter flavus</name>
    <dbReference type="NCBI Taxonomy" id="3113906"/>
    <lineage>
        <taxon>Bacteria</taxon>
        <taxon>Pseudomonadati</taxon>
        <taxon>Bacteroidota</taxon>
        <taxon>Sphingobacteriia</taxon>
        <taxon>Sphingobacteriales</taxon>
        <taxon>Sphingobacteriaceae</taxon>
        <taxon>Pedobacter</taxon>
    </lineage>
</organism>
<comment type="similarity">
    <text evidence="1">Belongs to the prokaryotic/mitochondrial release factor family.</text>
</comment>
<feature type="domain" description="Prokaryotic-type class I peptide chain release factors" evidence="2">
    <location>
        <begin position="20"/>
        <end position="36"/>
    </location>
</feature>
<dbReference type="EMBL" id="JAZDQU010000001">
    <property type="protein sequence ID" value="MEE1883844.1"/>
    <property type="molecule type" value="Genomic_DNA"/>
</dbReference>
<accession>A0ABU7GXQ9</accession>
<keyword evidence="4" id="KW-1185">Reference proteome</keyword>
<dbReference type="GO" id="GO:0004045">
    <property type="term" value="F:peptidyl-tRNA hydrolase activity"/>
    <property type="evidence" value="ECO:0007669"/>
    <property type="project" value="UniProtKB-EC"/>
</dbReference>
<evidence type="ECO:0000256" key="1">
    <source>
        <dbReference type="ARBA" id="ARBA00010835"/>
    </source>
</evidence>
<comment type="caution">
    <text evidence="3">The sequence shown here is derived from an EMBL/GenBank/DDBJ whole genome shotgun (WGS) entry which is preliminary data.</text>
</comment>
<evidence type="ECO:0000313" key="4">
    <source>
        <dbReference type="Proteomes" id="UP001337681"/>
    </source>
</evidence>
<dbReference type="PANTHER" id="PTHR47814">
    <property type="entry name" value="PEPTIDYL-TRNA HYDROLASE ARFB"/>
    <property type="match status" value="1"/>
</dbReference>
<dbReference type="RefSeq" id="WP_330144769.1">
    <property type="nucleotide sequence ID" value="NZ_JAZDQU010000001.1"/>
</dbReference>
<evidence type="ECO:0000313" key="3">
    <source>
        <dbReference type="EMBL" id="MEE1883844.1"/>
    </source>
</evidence>
<proteinExistence type="inferred from homology"/>
<dbReference type="PANTHER" id="PTHR47814:SF1">
    <property type="entry name" value="PEPTIDYL-TRNA HYDROLASE ARFB"/>
    <property type="match status" value="1"/>
</dbReference>
<dbReference type="InterPro" id="IPR045853">
    <property type="entry name" value="Pep_chain_release_fac_I_sf"/>
</dbReference>
<evidence type="ECO:0000259" key="2">
    <source>
        <dbReference type="PROSITE" id="PS00745"/>
    </source>
</evidence>
<dbReference type="SUPFAM" id="SSF75620">
    <property type="entry name" value="Release factor"/>
    <property type="match status" value="1"/>
</dbReference>
<keyword evidence="3" id="KW-0378">Hydrolase</keyword>
<dbReference type="EC" id="3.1.1.29" evidence="3"/>
<dbReference type="PROSITE" id="PS00745">
    <property type="entry name" value="RF_PROK_I"/>
    <property type="match status" value="1"/>
</dbReference>
<name>A0ABU7GXQ9_9SPHI</name>
<dbReference type="Gene3D" id="3.30.160.20">
    <property type="match status" value="1"/>
</dbReference>
<gene>
    <name evidence="3" type="primary">arfB</name>
    <name evidence="3" type="ORF">VRU49_00300</name>
</gene>
<dbReference type="Proteomes" id="UP001337681">
    <property type="component" value="Unassembled WGS sequence"/>
</dbReference>
<dbReference type="InterPro" id="IPR000352">
    <property type="entry name" value="Pep_chain_release_fac_I"/>
</dbReference>
<reference evidence="3 4" key="1">
    <citation type="submission" date="2024-01" db="EMBL/GenBank/DDBJ databases">
        <title>Pedobacter sp. nov., isolated from oil-contaminated soil.</title>
        <authorList>
            <person name="Le N.T.T."/>
        </authorList>
    </citation>
    <scope>NUCLEOTIDE SEQUENCE [LARGE SCALE GENOMIC DNA]</scope>
    <source>
        <strain evidence="3 4">VNH31</strain>
    </source>
</reference>
<dbReference type="Pfam" id="PF00472">
    <property type="entry name" value="RF-1"/>
    <property type="match status" value="1"/>
</dbReference>
<protein>
    <submittedName>
        <fullName evidence="3">Alternative ribosome rescue aminoacyl-tRNA hydrolase ArfB</fullName>
        <ecNumber evidence="3">3.1.1.29</ecNumber>
    </submittedName>
</protein>
<dbReference type="NCBIfam" id="NF006718">
    <property type="entry name" value="PRK09256.1"/>
    <property type="match status" value="1"/>
</dbReference>